<dbReference type="KEGG" id="acaf:CA12_25430"/>
<dbReference type="Proteomes" id="UP000318741">
    <property type="component" value="Chromosome"/>
</dbReference>
<keyword evidence="3" id="KW-1185">Reference proteome</keyword>
<gene>
    <name evidence="2" type="ORF">CA12_25430</name>
</gene>
<keyword evidence="1" id="KW-0732">Signal</keyword>
<evidence type="ECO:0000313" key="2">
    <source>
        <dbReference type="EMBL" id="QDT16441.1"/>
    </source>
</evidence>
<feature type="signal peptide" evidence="1">
    <location>
        <begin position="1"/>
        <end position="20"/>
    </location>
</feature>
<accession>A0A517PAR2</accession>
<dbReference type="RefSeq" id="WP_145359265.1">
    <property type="nucleotide sequence ID" value="NZ_CP036265.1"/>
</dbReference>
<protein>
    <submittedName>
        <fullName evidence="2">Uncharacterized protein</fullName>
    </submittedName>
</protein>
<feature type="chain" id="PRO_5022129266" evidence="1">
    <location>
        <begin position="21"/>
        <end position="305"/>
    </location>
</feature>
<evidence type="ECO:0000256" key="1">
    <source>
        <dbReference type="SAM" id="SignalP"/>
    </source>
</evidence>
<proteinExistence type="predicted"/>
<name>A0A517PAR2_9PLAN</name>
<dbReference type="AlphaFoldDB" id="A0A517PAR2"/>
<dbReference type="EMBL" id="CP036265">
    <property type="protein sequence ID" value="QDT16441.1"/>
    <property type="molecule type" value="Genomic_DNA"/>
</dbReference>
<reference evidence="2 3" key="1">
    <citation type="submission" date="2019-02" db="EMBL/GenBank/DDBJ databases">
        <title>Deep-cultivation of Planctomycetes and their phenomic and genomic characterization uncovers novel biology.</title>
        <authorList>
            <person name="Wiegand S."/>
            <person name="Jogler M."/>
            <person name="Boedeker C."/>
            <person name="Pinto D."/>
            <person name="Vollmers J."/>
            <person name="Rivas-Marin E."/>
            <person name="Kohn T."/>
            <person name="Peeters S.H."/>
            <person name="Heuer A."/>
            <person name="Rast P."/>
            <person name="Oberbeckmann S."/>
            <person name="Bunk B."/>
            <person name="Jeske O."/>
            <person name="Meyerdierks A."/>
            <person name="Storesund J.E."/>
            <person name="Kallscheuer N."/>
            <person name="Luecker S."/>
            <person name="Lage O.M."/>
            <person name="Pohl T."/>
            <person name="Merkel B.J."/>
            <person name="Hornburger P."/>
            <person name="Mueller R.-W."/>
            <person name="Bruemmer F."/>
            <person name="Labrenz M."/>
            <person name="Spormann A.M."/>
            <person name="Op den Camp H."/>
            <person name="Overmann J."/>
            <person name="Amann R."/>
            <person name="Jetten M.S.M."/>
            <person name="Mascher T."/>
            <person name="Medema M.H."/>
            <person name="Devos D.P."/>
            <person name="Kaster A.-K."/>
            <person name="Ovreas L."/>
            <person name="Rohde M."/>
            <person name="Galperin M.Y."/>
            <person name="Jogler C."/>
        </authorList>
    </citation>
    <scope>NUCLEOTIDE SEQUENCE [LARGE SCALE GENOMIC DNA]</scope>
    <source>
        <strain evidence="2 3">CA12</strain>
    </source>
</reference>
<sequence precursor="true">MLSTFLRTASVTLAMFVASAWVVGGSSAELDSVEFDSGEFDEPAVLADVVRRLAEREGPPRGTLRWTTTHYVDPASLGEGSMVRGVEEGTSVDTPSGWRTESTMTEQFLLEDRGSTARGGPVDDPDGTVGTLYVAGAERPVRFIKRPGRATAPPDPYTLMLGGSDASATLSQWLADRLDAPPQSAAGPSGLRYVGVRERNGVTLDVLEAEASDRTGLPADFRAVWTIALARGRDSLPVRAELWVRSESEAYRVESVALFEITQTPDGRWFPNWVFHDRFDLAAARNGLVERREVTIYEVTVVPED</sequence>
<evidence type="ECO:0000313" key="3">
    <source>
        <dbReference type="Proteomes" id="UP000318741"/>
    </source>
</evidence>
<organism evidence="2 3">
    <name type="scientific">Alienimonas californiensis</name>
    <dbReference type="NCBI Taxonomy" id="2527989"/>
    <lineage>
        <taxon>Bacteria</taxon>
        <taxon>Pseudomonadati</taxon>
        <taxon>Planctomycetota</taxon>
        <taxon>Planctomycetia</taxon>
        <taxon>Planctomycetales</taxon>
        <taxon>Planctomycetaceae</taxon>
        <taxon>Alienimonas</taxon>
    </lineage>
</organism>